<feature type="compositionally biased region" description="Low complexity" evidence="1">
    <location>
        <begin position="391"/>
        <end position="401"/>
    </location>
</feature>
<organism evidence="2 3">
    <name type="scientific">Periplaneta americana</name>
    <name type="common">American cockroach</name>
    <name type="synonym">Blatta americana</name>
    <dbReference type="NCBI Taxonomy" id="6978"/>
    <lineage>
        <taxon>Eukaryota</taxon>
        <taxon>Metazoa</taxon>
        <taxon>Ecdysozoa</taxon>
        <taxon>Arthropoda</taxon>
        <taxon>Hexapoda</taxon>
        <taxon>Insecta</taxon>
        <taxon>Pterygota</taxon>
        <taxon>Neoptera</taxon>
        <taxon>Polyneoptera</taxon>
        <taxon>Dictyoptera</taxon>
        <taxon>Blattodea</taxon>
        <taxon>Blattoidea</taxon>
        <taxon>Blattidae</taxon>
        <taxon>Blattinae</taxon>
        <taxon>Periplaneta</taxon>
    </lineage>
</organism>
<feature type="compositionally biased region" description="Polar residues" evidence="1">
    <location>
        <begin position="305"/>
        <end position="318"/>
    </location>
</feature>
<name>A0ABQ8STM4_PERAM</name>
<dbReference type="EMBL" id="JAJSOF020000021">
    <property type="protein sequence ID" value="KAJ4436800.1"/>
    <property type="molecule type" value="Genomic_DNA"/>
</dbReference>
<evidence type="ECO:0000313" key="3">
    <source>
        <dbReference type="Proteomes" id="UP001148838"/>
    </source>
</evidence>
<accession>A0ABQ8STM4</accession>
<feature type="compositionally biased region" description="Polar residues" evidence="1">
    <location>
        <begin position="280"/>
        <end position="296"/>
    </location>
</feature>
<feature type="compositionally biased region" description="Polar residues" evidence="1">
    <location>
        <begin position="349"/>
        <end position="362"/>
    </location>
</feature>
<comment type="caution">
    <text evidence="2">The sequence shown here is derived from an EMBL/GenBank/DDBJ whole genome shotgun (WGS) entry which is preliminary data.</text>
</comment>
<gene>
    <name evidence="2" type="ORF">ANN_16932</name>
</gene>
<reference evidence="2 3" key="1">
    <citation type="journal article" date="2022" name="Allergy">
        <title>Genome assembly and annotation of Periplaneta americana reveal a comprehensive cockroach allergen profile.</title>
        <authorList>
            <person name="Wang L."/>
            <person name="Xiong Q."/>
            <person name="Saelim N."/>
            <person name="Wang L."/>
            <person name="Nong W."/>
            <person name="Wan A.T."/>
            <person name="Shi M."/>
            <person name="Liu X."/>
            <person name="Cao Q."/>
            <person name="Hui J.H.L."/>
            <person name="Sookrung N."/>
            <person name="Leung T.F."/>
            <person name="Tungtrongchitr A."/>
            <person name="Tsui S.K.W."/>
        </authorList>
    </citation>
    <scope>NUCLEOTIDE SEQUENCE [LARGE SCALE GENOMIC DNA]</scope>
    <source>
        <strain evidence="2">PWHHKU_190912</strain>
    </source>
</reference>
<sequence>MEGLGDHYEGKRIQKNDLIYRQEFQENMGELVTVPNCAVIISCDSLHCFTGPEHIASTVVFIMDLVSATQRAYQREFGVLQSSQKEHNTRTGKQIGNNWISEHRLEESPKKSLRRLSQETRLQEPDKDKRLNYCRWFQTFIVQNPAILSITWNLWQNEISGFDNAGQHLDRDGLNARISIRLLLQSVVEPETSSQTVKPLTISHASNDSYGKETNFLNNRSNNHPDLPNNHPNFLNNHSYHRPNNHPGLPNNHPNFLNNRSYHRPNNYPGLPNNHTNFLNNRSYRPSNHPNFLNNRSYHRPSNHPGLSNNHPNFLNNRSYHRPNNFPGLPNNHPNFLNNRSYHRPSNHPGLSNNHPNFLNNRSYHRPSNHPGLSNNHPNFLNNRSYHRPNNHPGVPNNHPNFLNNRSNNHPGLSNNHPNFLNNRPHHRSNNHPDFLNNRSHHRPNNHPHPTPSFY</sequence>
<dbReference type="Proteomes" id="UP001148838">
    <property type="component" value="Unassembled WGS sequence"/>
</dbReference>
<feature type="compositionally biased region" description="Polar residues" evidence="1">
    <location>
        <begin position="402"/>
        <end position="421"/>
    </location>
</feature>
<evidence type="ECO:0000313" key="2">
    <source>
        <dbReference type="EMBL" id="KAJ4436800.1"/>
    </source>
</evidence>
<protein>
    <submittedName>
        <fullName evidence="2">Uncharacterized protein</fullName>
    </submittedName>
</protein>
<proteinExistence type="predicted"/>
<feature type="region of interest" description="Disordered" evidence="1">
    <location>
        <begin position="280"/>
        <end position="455"/>
    </location>
</feature>
<feature type="compositionally biased region" description="Polar residues" evidence="1">
    <location>
        <begin position="371"/>
        <end position="384"/>
    </location>
</feature>
<keyword evidence="3" id="KW-1185">Reference proteome</keyword>
<evidence type="ECO:0000256" key="1">
    <source>
        <dbReference type="SAM" id="MobiDB-lite"/>
    </source>
</evidence>